<dbReference type="PANTHER" id="PTHR45663:SF11">
    <property type="entry name" value="GEO12009P1"/>
    <property type="match status" value="1"/>
</dbReference>
<dbReference type="GO" id="GO:0005737">
    <property type="term" value="C:cytoplasm"/>
    <property type="evidence" value="ECO:0007669"/>
    <property type="project" value="TreeGrafter"/>
</dbReference>
<dbReference type="Pfam" id="PF14561">
    <property type="entry name" value="TPR_20"/>
    <property type="match status" value="1"/>
</dbReference>
<evidence type="ECO:0000259" key="7">
    <source>
        <dbReference type="PROSITE" id="PS51352"/>
    </source>
</evidence>
<feature type="domain" description="Thioredoxin" evidence="7">
    <location>
        <begin position="1"/>
        <end position="113"/>
    </location>
</feature>
<dbReference type="InterPro" id="IPR017937">
    <property type="entry name" value="Thioredoxin_CS"/>
</dbReference>
<evidence type="ECO:0000256" key="2">
    <source>
        <dbReference type="ARBA" id="ARBA00022448"/>
    </source>
</evidence>
<name>A0A974RWP4_9GAMM</name>
<evidence type="ECO:0000256" key="3">
    <source>
        <dbReference type="ARBA" id="ARBA00022982"/>
    </source>
</evidence>
<keyword evidence="2" id="KW-0813">Transport</keyword>
<dbReference type="InterPro" id="IPR036249">
    <property type="entry name" value="Thioredoxin-like_sf"/>
</dbReference>
<dbReference type="GO" id="GO:0015035">
    <property type="term" value="F:protein-disulfide reductase activity"/>
    <property type="evidence" value="ECO:0007669"/>
    <property type="project" value="UniProtKB-UniRule"/>
</dbReference>
<dbReference type="InterPro" id="IPR013766">
    <property type="entry name" value="Thioredoxin_domain"/>
</dbReference>
<accession>A0A974RWP4</accession>
<protein>
    <recommendedName>
        <fullName evidence="6">Thioredoxin</fullName>
    </recommendedName>
</protein>
<keyword evidence="9" id="KW-1185">Reference proteome</keyword>
<comment type="similarity">
    <text evidence="1">Belongs to the thioredoxin family.</text>
</comment>
<organism evidence="8 9">
    <name type="scientific">Entomomonas asaccharolytica</name>
    <dbReference type="NCBI Taxonomy" id="2785331"/>
    <lineage>
        <taxon>Bacteria</taxon>
        <taxon>Pseudomonadati</taxon>
        <taxon>Pseudomonadota</taxon>
        <taxon>Gammaproteobacteria</taxon>
        <taxon>Pseudomonadales</taxon>
        <taxon>Pseudomonadaceae</taxon>
        <taxon>Entomomonas</taxon>
    </lineage>
</organism>
<evidence type="ECO:0000256" key="1">
    <source>
        <dbReference type="ARBA" id="ARBA00008987"/>
    </source>
</evidence>
<evidence type="ECO:0000256" key="5">
    <source>
        <dbReference type="ARBA" id="ARBA00023284"/>
    </source>
</evidence>
<dbReference type="CDD" id="cd02956">
    <property type="entry name" value="ybbN"/>
    <property type="match status" value="1"/>
</dbReference>
<dbReference type="PROSITE" id="PS51352">
    <property type="entry name" value="THIOREDOXIN_2"/>
    <property type="match status" value="1"/>
</dbReference>
<evidence type="ECO:0000256" key="6">
    <source>
        <dbReference type="NCBIfam" id="TIGR01068"/>
    </source>
</evidence>
<dbReference type="Gene3D" id="1.25.40.10">
    <property type="entry name" value="Tetratricopeptide repeat domain"/>
    <property type="match status" value="2"/>
</dbReference>
<dbReference type="GO" id="GO:0006950">
    <property type="term" value="P:response to stress"/>
    <property type="evidence" value="ECO:0007669"/>
    <property type="project" value="UniProtKB-ARBA"/>
</dbReference>
<dbReference type="PANTHER" id="PTHR45663">
    <property type="entry name" value="GEO12009P1"/>
    <property type="match status" value="1"/>
</dbReference>
<dbReference type="EMBL" id="CP067393">
    <property type="protein sequence ID" value="QQP85413.1"/>
    <property type="molecule type" value="Genomic_DNA"/>
</dbReference>
<dbReference type="KEGG" id="eaz:JHT90_13695"/>
<dbReference type="RefSeq" id="WP_201091991.1">
    <property type="nucleotide sequence ID" value="NZ_CP067393.1"/>
</dbReference>
<evidence type="ECO:0000313" key="8">
    <source>
        <dbReference type="EMBL" id="QQP85413.1"/>
    </source>
</evidence>
<dbReference type="Pfam" id="PF14559">
    <property type="entry name" value="TPR_19"/>
    <property type="match status" value="1"/>
</dbReference>
<dbReference type="SUPFAM" id="SSF52833">
    <property type="entry name" value="Thioredoxin-like"/>
    <property type="match status" value="1"/>
</dbReference>
<dbReference type="Gene3D" id="3.40.30.10">
    <property type="entry name" value="Glutaredoxin"/>
    <property type="match status" value="1"/>
</dbReference>
<dbReference type="AlphaFoldDB" id="A0A974RWP4"/>
<dbReference type="PRINTS" id="PR00421">
    <property type="entry name" value="THIOREDOXIN"/>
</dbReference>
<dbReference type="Pfam" id="PF00085">
    <property type="entry name" value="Thioredoxin"/>
    <property type="match status" value="1"/>
</dbReference>
<dbReference type="FunFam" id="3.40.30.10:FF:000001">
    <property type="entry name" value="Thioredoxin"/>
    <property type="match status" value="1"/>
</dbReference>
<dbReference type="PROSITE" id="PS00194">
    <property type="entry name" value="THIOREDOXIN_1"/>
    <property type="match status" value="1"/>
</dbReference>
<dbReference type="InterPro" id="IPR005746">
    <property type="entry name" value="Thioredoxin"/>
</dbReference>
<dbReference type="NCBIfam" id="TIGR01068">
    <property type="entry name" value="thioredoxin"/>
    <property type="match status" value="1"/>
</dbReference>
<reference evidence="8 9" key="1">
    <citation type="submission" date="2021-01" db="EMBL/GenBank/DDBJ databases">
        <title>Entomomonas sp. F2A isolated from a house cricket (Acheta domesticus).</title>
        <authorList>
            <person name="Spergser J."/>
            <person name="Busse H.-J."/>
        </authorList>
    </citation>
    <scope>NUCLEOTIDE SEQUENCE [LARGE SCALE GENOMIC DNA]</scope>
    <source>
        <strain evidence="8 9">F2A</strain>
    </source>
</reference>
<keyword evidence="3" id="KW-0249">Electron transport</keyword>
<dbReference type="InterPro" id="IPR011990">
    <property type="entry name" value="TPR-like_helical_dom_sf"/>
</dbReference>
<keyword evidence="5" id="KW-0676">Redox-active center</keyword>
<sequence>MNKQINIVDITLDNFDQIIIEGSFNKPVLIDFWANWCEHCKTLTPLLEQIVTSYDGQLVLAKVDCDQQQQIVAQFGVRSLPTVVLFKDGQPIDGFSGATTEANIRKMLEKYIEAPNTPEGDLLEQAKAFYKQDNKVEAEALLKELLEQDNTNMPALILYARCLAERGELSEAETILNAVIDDDCKHELVAAKAQLTFLKQAADLPSVEALQFKLQEQPNSDELCYQLAIAQLAQQQYEFAMERLFVLFKHNRTYQDDLPRRTLIQLFDLLGNDHPLVISYRKKLYQALY</sequence>
<dbReference type="Proteomes" id="UP000595278">
    <property type="component" value="Chromosome"/>
</dbReference>
<dbReference type="SUPFAM" id="SSF48452">
    <property type="entry name" value="TPR-like"/>
    <property type="match status" value="1"/>
</dbReference>
<gene>
    <name evidence="8" type="primary">trxA</name>
    <name evidence="8" type="ORF">JHT90_13695</name>
</gene>
<evidence type="ECO:0000313" key="9">
    <source>
        <dbReference type="Proteomes" id="UP000595278"/>
    </source>
</evidence>
<proteinExistence type="inferred from homology"/>
<keyword evidence="4" id="KW-1015">Disulfide bond</keyword>
<evidence type="ECO:0000256" key="4">
    <source>
        <dbReference type="ARBA" id="ARBA00023157"/>
    </source>
</evidence>